<evidence type="ECO:0000313" key="9">
    <source>
        <dbReference type="Proteomes" id="UP000199181"/>
    </source>
</evidence>
<dbReference type="InterPro" id="IPR025943">
    <property type="entry name" value="Sigma_54_int_dom_ATP-bd_2"/>
</dbReference>
<proteinExistence type="predicted"/>
<feature type="domain" description="Sigma-54 factor interaction" evidence="7">
    <location>
        <begin position="202"/>
        <end position="430"/>
    </location>
</feature>
<dbReference type="InterPro" id="IPR025944">
    <property type="entry name" value="Sigma_54_int_dom_CS"/>
</dbReference>
<keyword evidence="3" id="KW-0805">Transcription regulation</keyword>
<evidence type="ECO:0000256" key="4">
    <source>
        <dbReference type="ARBA" id="ARBA00023125"/>
    </source>
</evidence>
<dbReference type="Gene3D" id="1.10.8.60">
    <property type="match status" value="1"/>
</dbReference>
<dbReference type="PROSITE" id="PS00675">
    <property type="entry name" value="SIGMA54_INTERACT_1"/>
    <property type="match status" value="1"/>
</dbReference>
<keyword evidence="2" id="KW-0067">ATP-binding</keyword>
<reference evidence="9" key="1">
    <citation type="submission" date="2016-10" db="EMBL/GenBank/DDBJ databases">
        <authorList>
            <person name="Varghese N."/>
            <person name="Submissions S."/>
        </authorList>
    </citation>
    <scope>NUCLEOTIDE SEQUENCE [LARGE SCALE GENOMIC DNA]</scope>
    <source>
        <strain evidence="9">DSM 16858</strain>
    </source>
</reference>
<dbReference type="InterPro" id="IPR009057">
    <property type="entry name" value="Homeodomain-like_sf"/>
</dbReference>
<dbReference type="PROSITE" id="PS00676">
    <property type="entry name" value="SIGMA54_INTERACT_2"/>
    <property type="match status" value="1"/>
</dbReference>
<dbReference type="InterPro" id="IPR018771">
    <property type="entry name" value="PocR_dom"/>
</dbReference>
<keyword evidence="5" id="KW-0804">Transcription</keyword>
<dbReference type="CDD" id="cd00009">
    <property type="entry name" value="AAA"/>
    <property type="match status" value="1"/>
</dbReference>
<protein>
    <submittedName>
        <fullName evidence="8">PocR sensory domain-containing protein</fullName>
    </submittedName>
</protein>
<keyword evidence="4" id="KW-0238">DNA-binding</keyword>
<dbReference type="PANTHER" id="PTHR32071">
    <property type="entry name" value="TRANSCRIPTIONAL REGULATORY PROTEIN"/>
    <property type="match status" value="1"/>
</dbReference>
<dbReference type="InterPro" id="IPR027417">
    <property type="entry name" value="P-loop_NTPase"/>
</dbReference>
<dbReference type="InterPro" id="IPR002078">
    <property type="entry name" value="Sigma_54_int"/>
</dbReference>
<dbReference type="Pfam" id="PF02954">
    <property type="entry name" value="HTH_8"/>
    <property type="match status" value="1"/>
</dbReference>
<dbReference type="InterPro" id="IPR025662">
    <property type="entry name" value="Sigma_54_int_dom_ATP-bd_1"/>
</dbReference>
<dbReference type="GO" id="GO:0006355">
    <property type="term" value="P:regulation of DNA-templated transcription"/>
    <property type="evidence" value="ECO:0007669"/>
    <property type="project" value="InterPro"/>
</dbReference>
<name>A0A1I0B118_9BACT</name>
<evidence type="ECO:0000259" key="7">
    <source>
        <dbReference type="PROSITE" id="PS50045"/>
    </source>
</evidence>
<accession>A0A1I0B118</accession>
<dbReference type="SMART" id="SM00382">
    <property type="entry name" value="AAA"/>
    <property type="match status" value="1"/>
</dbReference>
<dbReference type="GO" id="GO:0005524">
    <property type="term" value="F:ATP binding"/>
    <property type="evidence" value="ECO:0007669"/>
    <property type="project" value="UniProtKB-KW"/>
</dbReference>
<feature type="region of interest" description="Disordered" evidence="6">
    <location>
        <begin position="175"/>
        <end position="195"/>
    </location>
</feature>
<evidence type="ECO:0000256" key="3">
    <source>
        <dbReference type="ARBA" id="ARBA00023015"/>
    </source>
</evidence>
<dbReference type="InterPro" id="IPR003593">
    <property type="entry name" value="AAA+_ATPase"/>
</dbReference>
<dbReference type="Pfam" id="PF25601">
    <property type="entry name" value="AAA_lid_14"/>
    <property type="match status" value="1"/>
</dbReference>
<dbReference type="AlphaFoldDB" id="A0A1I0B118"/>
<evidence type="ECO:0000256" key="5">
    <source>
        <dbReference type="ARBA" id="ARBA00023163"/>
    </source>
</evidence>
<evidence type="ECO:0000256" key="1">
    <source>
        <dbReference type="ARBA" id="ARBA00022741"/>
    </source>
</evidence>
<dbReference type="Gene3D" id="1.10.10.60">
    <property type="entry name" value="Homeodomain-like"/>
    <property type="match status" value="1"/>
</dbReference>
<gene>
    <name evidence="8" type="ORF">SAMN05443639_101859</name>
</gene>
<dbReference type="FunFam" id="3.40.50.300:FF:000006">
    <property type="entry name" value="DNA-binding transcriptional regulator NtrC"/>
    <property type="match status" value="1"/>
</dbReference>
<evidence type="ECO:0000313" key="8">
    <source>
        <dbReference type="EMBL" id="SES99630.1"/>
    </source>
</evidence>
<dbReference type="InterPro" id="IPR058031">
    <property type="entry name" value="AAA_lid_NorR"/>
</dbReference>
<evidence type="ECO:0000256" key="6">
    <source>
        <dbReference type="SAM" id="MobiDB-lite"/>
    </source>
</evidence>
<dbReference type="Pfam" id="PF10114">
    <property type="entry name" value="PocR"/>
    <property type="match status" value="1"/>
</dbReference>
<dbReference type="Pfam" id="PF00158">
    <property type="entry name" value="Sigma54_activat"/>
    <property type="match status" value="1"/>
</dbReference>
<feature type="compositionally biased region" description="Pro residues" evidence="6">
    <location>
        <begin position="186"/>
        <end position="195"/>
    </location>
</feature>
<dbReference type="Proteomes" id="UP000199181">
    <property type="component" value="Unassembled WGS sequence"/>
</dbReference>
<sequence>MDFEKYQNLPTIILLRELIRKWWQADLTFADRHGVVQGWRGGEPPLPPHDFCRLSLLAPEGERRCSESLRSLHEKFKGNTRLRQALAQDCHLNFTLVGAPLYRDAEYEGMLFVQGLLRQPLEEQTALNLKSQLRELVPVASDLDRALARVPLLDAREMGKLSDLLELAIHEILRHEESPPPREEPPAAPRLPAPGGPAFETLIGRSGPMQEILRMMEKVAQSDSTVLINGESGTGKELVARALHQSGPRRDKPFVVQNCSAFNDNLLESALFGHTRGAFTGATRDKKGLFEVADGGTFFLDEVGDMSPALQVKLLRVLQEGTFLPVGGTHPREVDVRVIAATHKNLAELVQRGEFREDLYYRIHVIRLHLPPLRERREDLPVLIEHFLRKHHREGQRARGLEPEALPVLNAYPWPGNIRELENEIERLLVLGGDREWLPAALISPRIREAVLPGGQAMPTLRATGKLPEAVEALEREMIQRGLERTQHNKSRLARELGISRSNLILKIARYGLARGPDEAGEED</sequence>
<evidence type="ECO:0000256" key="2">
    <source>
        <dbReference type="ARBA" id="ARBA00022840"/>
    </source>
</evidence>
<dbReference type="GO" id="GO:0043565">
    <property type="term" value="F:sequence-specific DNA binding"/>
    <property type="evidence" value="ECO:0007669"/>
    <property type="project" value="InterPro"/>
</dbReference>
<dbReference type="PRINTS" id="PR01590">
    <property type="entry name" value="HTHFIS"/>
</dbReference>
<dbReference type="SUPFAM" id="SSF46689">
    <property type="entry name" value="Homeodomain-like"/>
    <property type="match status" value="1"/>
</dbReference>
<dbReference type="EMBL" id="FOIJ01000001">
    <property type="protein sequence ID" value="SES99630.1"/>
    <property type="molecule type" value="Genomic_DNA"/>
</dbReference>
<organism evidence="8 9">
    <name type="scientific">Stigmatella erecta</name>
    <dbReference type="NCBI Taxonomy" id="83460"/>
    <lineage>
        <taxon>Bacteria</taxon>
        <taxon>Pseudomonadati</taxon>
        <taxon>Myxococcota</taxon>
        <taxon>Myxococcia</taxon>
        <taxon>Myxococcales</taxon>
        <taxon>Cystobacterineae</taxon>
        <taxon>Archangiaceae</taxon>
        <taxon>Stigmatella</taxon>
    </lineage>
</organism>
<keyword evidence="9" id="KW-1185">Reference proteome</keyword>
<dbReference type="Gene3D" id="3.40.50.300">
    <property type="entry name" value="P-loop containing nucleotide triphosphate hydrolases"/>
    <property type="match status" value="1"/>
</dbReference>
<dbReference type="RefSeq" id="WP_093515715.1">
    <property type="nucleotide sequence ID" value="NZ_FOIJ01000001.1"/>
</dbReference>
<dbReference type="PANTHER" id="PTHR32071:SF113">
    <property type="entry name" value="ALGINATE BIOSYNTHESIS TRANSCRIPTIONAL REGULATORY PROTEIN ALGB"/>
    <property type="match status" value="1"/>
</dbReference>
<feature type="compositionally biased region" description="Basic and acidic residues" evidence="6">
    <location>
        <begin position="175"/>
        <end position="185"/>
    </location>
</feature>
<dbReference type="InterPro" id="IPR002197">
    <property type="entry name" value="HTH_Fis"/>
</dbReference>
<dbReference type="PROSITE" id="PS50045">
    <property type="entry name" value="SIGMA54_INTERACT_4"/>
    <property type="match status" value="1"/>
</dbReference>
<dbReference type="PROSITE" id="PS00688">
    <property type="entry name" value="SIGMA54_INTERACT_3"/>
    <property type="match status" value="1"/>
</dbReference>
<keyword evidence="1" id="KW-0547">Nucleotide-binding</keyword>
<dbReference type="SUPFAM" id="SSF52540">
    <property type="entry name" value="P-loop containing nucleoside triphosphate hydrolases"/>
    <property type="match status" value="1"/>
</dbReference>